<dbReference type="AlphaFoldDB" id="A0AAE3FHM1"/>
<dbReference type="InterPro" id="IPR020256">
    <property type="entry name" value="Spore_coat_CotJA"/>
</dbReference>
<dbReference type="Proteomes" id="UP001139365">
    <property type="component" value="Unassembled WGS sequence"/>
</dbReference>
<comment type="caution">
    <text evidence="1">The sequence shown here is derived from an EMBL/GenBank/DDBJ whole genome shotgun (WGS) entry which is preliminary data.</text>
</comment>
<proteinExistence type="predicted"/>
<organism evidence="1 2">
    <name type="scientific">Candidatus Colimorpha enterica</name>
    <dbReference type="NCBI Taxonomy" id="3083063"/>
    <lineage>
        <taxon>Bacteria</taxon>
        <taxon>Pseudomonadati</taxon>
        <taxon>Bacteroidota</taxon>
        <taxon>Bacteroidia</taxon>
        <taxon>Bacteroidales</taxon>
        <taxon>Candidatus Colimorpha</taxon>
    </lineage>
</organism>
<gene>
    <name evidence="1" type="ORF">MR241_09905</name>
</gene>
<evidence type="ECO:0000313" key="1">
    <source>
        <dbReference type="EMBL" id="MCI5756591.1"/>
    </source>
</evidence>
<accession>A0AAE3FHM1</accession>
<reference evidence="1 2" key="1">
    <citation type="submission" date="2022-03" db="EMBL/GenBank/DDBJ databases">
        <title>Metagenome-assembled genomes from swine fecal metagenomes.</title>
        <authorList>
            <person name="Holman D.B."/>
            <person name="Kommadath A."/>
        </authorList>
    </citation>
    <scope>NUCLEOTIDE SEQUENCE [LARGE SCALE GENOMIC DNA]</scope>
    <source>
        <strain evidence="1">SUG147</strain>
    </source>
</reference>
<name>A0AAE3FHM1_9BACT</name>
<sequence length="81" mass="9008">MNRNERFSRRGGFMPPYRSCGACRNQPAPVPQGNCGIAETLAMAYIKDQPFGEVYSMSEALCRGTLFPDLDKPYCAGGKRR</sequence>
<dbReference type="EMBL" id="JALEMU010000165">
    <property type="protein sequence ID" value="MCI5756591.1"/>
    <property type="molecule type" value="Genomic_DNA"/>
</dbReference>
<evidence type="ECO:0000313" key="2">
    <source>
        <dbReference type="Proteomes" id="UP001139365"/>
    </source>
</evidence>
<protein>
    <submittedName>
        <fullName evidence="1">Spore coat associated protein CotJA</fullName>
    </submittedName>
</protein>
<dbReference type="Pfam" id="PF11007">
    <property type="entry name" value="CotJA"/>
    <property type="match status" value="1"/>
</dbReference>